<dbReference type="PANTHER" id="PTHR11689:SF67">
    <property type="entry name" value="CHLORIDE CHANNEL PROTEIN CLC-A"/>
    <property type="match status" value="1"/>
</dbReference>
<evidence type="ECO:0000313" key="4">
    <source>
        <dbReference type="Proteomes" id="UP001227230"/>
    </source>
</evidence>
<reference evidence="3 4" key="1">
    <citation type="journal article" date="2023" name="Hortic Res">
        <title>The complete reference genome for grapevine (Vitis vinifera L.) genetics and breeding.</title>
        <authorList>
            <person name="Shi X."/>
            <person name="Cao S."/>
            <person name="Wang X."/>
            <person name="Huang S."/>
            <person name="Wang Y."/>
            <person name="Liu Z."/>
            <person name="Liu W."/>
            <person name="Leng X."/>
            <person name="Peng Y."/>
            <person name="Wang N."/>
            <person name="Wang Y."/>
            <person name="Ma Z."/>
            <person name="Xu X."/>
            <person name="Zhang F."/>
            <person name="Xue H."/>
            <person name="Zhong H."/>
            <person name="Wang Y."/>
            <person name="Zhang K."/>
            <person name="Velt A."/>
            <person name="Avia K."/>
            <person name="Holtgrawe D."/>
            <person name="Grimplet J."/>
            <person name="Matus J.T."/>
            <person name="Ware D."/>
            <person name="Wu X."/>
            <person name="Wang H."/>
            <person name="Liu C."/>
            <person name="Fang Y."/>
            <person name="Rustenholz C."/>
            <person name="Cheng Z."/>
            <person name="Xiao H."/>
            <person name="Zhou Y."/>
        </authorList>
    </citation>
    <scope>NUCLEOTIDE SEQUENCE [LARGE SCALE GENOMIC DNA]</scope>
    <source>
        <strain evidence="4">cv. Pinot noir / PN40024</strain>
        <tissue evidence="3">Leaf</tissue>
    </source>
</reference>
<dbReference type="InterPro" id="IPR046342">
    <property type="entry name" value="CBS_dom_sf"/>
</dbReference>
<accession>A0ABY9DAQ7</accession>
<gene>
    <name evidence="3" type="ORF">VitviT2T_022263</name>
</gene>
<proteinExistence type="predicted"/>
<name>A0ABY9DAQ7_VITVI</name>
<dbReference type="EMBL" id="CP126661">
    <property type="protein sequence ID" value="WKA04206.1"/>
    <property type="molecule type" value="Genomic_DNA"/>
</dbReference>
<evidence type="ECO:0000256" key="1">
    <source>
        <dbReference type="ARBA" id="ARBA00022737"/>
    </source>
</evidence>
<dbReference type="InterPro" id="IPR051280">
    <property type="entry name" value="Cl-channel/antiporter"/>
</dbReference>
<dbReference type="Proteomes" id="UP001227230">
    <property type="component" value="Chromosome 14"/>
</dbReference>
<evidence type="ECO:0000256" key="2">
    <source>
        <dbReference type="ARBA" id="ARBA00023122"/>
    </source>
</evidence>
<dbReference type="PANTHER" id="PTHR11689">
    <property type="entry name" value="CHLORIDE CHANNEL PROTEIN CLC FAMILY MEMBER"/>
    <property type="match status" value="1"/>
</dbReference>
<organism evidence="3 4">
    <name type="scientific">Vitis vinifera</name>
    <name type="common">Grape</name>
    <dbReference type="NCBI Taxonomy" id="29760"/>
    <lineage>
        <taxon>Eukaryota</taxon>
        <taxon>Viridiplantae</taxon>
        <taxon>Streptophyta</taxon>
        <taxon>Embryophyta</taxon>
        <taxon>Tracheophyta</taxon>
        <taxon>Spermatophyta</taxon>
        <taxon>Magnoliopsida</taxon>
        <taxon>eudicotyledons</taxon>
        <taxon>Gunneridae</taxon>
        <taxon>Pentapetalae</taxon>
        <taxon>rosids</taxon>
        <taxon>Vitales</taxon>
        <taxon>Vitaceae</taxon>
        <taxon>Viteae</taxon>
        <taxon>Vitis</taxon>
    </lineage>
</organism>
<sequence>MRNLTVGEHADAKPQVVTLGEVEKVARLVDVLRNTTHNGFPVVDEGLEPPVGLVIGATELHGIVLRAHLVKVLKKKWFLPERRRREWEVTGKFTQLNHFFILFFFCAYNDNNGLLVRETTVLR</sequence>
<dbReference type="SUPFAM" id="SSF54631">
    <property type="entry name" value="CBS-domain pair"/>
    <property type="match status" value="1"/>
</dbReference>
<keyword evidence="1" id="KW-0677">Repeat</keyword>
<keyword evidence="2" id="KW-0129">CBS domain</keyword>
<protein>
    <submittedName>
        <fullName evidence="3">Uncharacterized protein</fullName>
    </submittedName>
</protein>
<evidence type="ECO:0000313" key="3">
    <source>
        <dbReference type="EMBL" id="WKA04206.1"/>
    </source>
</evidence>
<keyword evidence="4" id="KW-1185">Reference proteome</keyword>